<organism evidence="13 14">
    <name type="scientific">Anguilla anguilla</name>
    <name type="common">European freshwater eel</name>
    <name type="synonym">Muraena anguilla</name>
    <dbReference type="NCBI Taxonomy" id="7936"/>
    <lineage>
        <taxon>Eukaryota</taxon>
        <taxon>Metazoa</taxon>
        <taxon>Chordata</taxon>
        <taxon>Craniata</taxon>
        <taxon>Vertebrata</taxon>
        <taxon>Euteleostomi</taxon>
        <taxon>Actinopterygii</taxon>
        <taxon>Neopterygii</taxon>
        <taxon>Teleostei</taxon>
        <taxon>Anguilliformes</taxon>
        <taxon>Anguillidae</taxon>
        <taxon>Anguilla</taxon>
    </lineage>
</organism>
<dbReference type="InterPro" id="IPR052251">
    <property type="entry name" value="GH-ZnFinger_Regulators"/>
</dbReference>
<evidence type="ECO:0000256" key="7">
    <source>
        <dbReference type="ARBA" id="ARBA00022833"/>
    </source>
</evidence>
<dbReference type="PANTHER" id="PTHR15507:SF14">
    <property type="entry name" value="ZINC FINGER PROTEIN 292"/>
    <property type="match status" value="1"/>
</dbReference>
<evidence type="ECO:0000256" key="10">
    <source>
        <dbReference type="ARBA" id="ARBA00023163"/>
    </source>
</evidence>
<dbReference type="GO" id="GO:0005634">
    <property type="term" value="C:nucleus"/>
    <property type="evidence" value="ECO:0007669"/>
    <property type="project" value="UniProtKB-SubCell"/>
</dbReference>
<feature type="domain" description="Zinc finger protein Rlf/292/654 TPR repeats" evidence="12">
    <location>
        <begin position="246"/>
        <end position="467"/>
    </location>
</feature>
<keyword evidence="6" id="KW-0863">Zinc-finger</keyword>
<evidence type="ECO:0000256" key="1">
    <source>
        <dbReference type="ARBA" id="ARBA00004123"/>
    </source>
</evidence>
<keyword evidence="9" id="KW-0238">DNA-binding</keyword>
<evidence type="ECO:0000256" key="9">
    <source>
        <dbReference type="ARBA" id="ARBA00023125"/>
    </source>
</evidence>
<dbReference type="Pfam" id="PF25580">
    <property type="entry name" value="TPR_Rlf"/>
    <property type="match status" value="1"/>
</dbReference>
<evidence type="ECO:0000256" key="11">
    <source>
        <dbReference type="ARBA" id="ARBA00023242"/>
    </source>
</evidence>
<protein>
    <recommendedName>
        <fullName evidence="12">Zinc finger protein Rlf/292/654 TPR repeats domain-containing protein</fullName>
    </recommendedName>
</protein>
<dbReference type="Proteomes" id="UP001044222">
    <property type="component" value="Unassembled WGS sequence"/>
</dbReference>
<evidence type="ECO:0000313" key="14">
    <source>
        <dbReference type="Proteomes" id="UP001044222"/>
    </source>
</evidence>
<name>A0A9D3MYB5_ANGAN</name>
<keyword evidence="4" id="KW-0479">Metal-binding</keyword>
<evidence type="ECO:0000256" key="5">
    <source>
        <dbReference type="ARBA" id="ARBA00022737"/>
    </source>
</evidence>
<evidence type="ECO:0000313" key="13">
    <source>
        <dbReference type="EMBL" id="KAG5857311.1"/>
    </source>
</evidence>
<keyword evidence="3" id="KW-0597">Phosphoprotein</keyword>
<proteinExistence type="inferred from homology"/>
<dbReference type="GO" id="GO:0000981">
    <property type="term" value="F:DNA-binding transcription factor activity, RNA polymerase II-specific"/>
    <property type="evidence" value="ECO:0007669"/>
    <property type="project" value="TreeGrafter"/>
</dbReference>
<keyword evidence="14" id="KW-1185">Reference proteome</keyword>
<evidence type="ECO:0000256" key="6">
    <source>
        <dbReference type="ARBA" id="ARBA00022771"/>
    </source>
</evidence>
<dbReference type="GO" id="GO:0003677">
    <property type="term" value="F:DNA binding"/>
    <property type="evidence" value="ECO:0007669"/>
    <property type="project" value="UniProtKB-KW"/>
</dbReference>
<evidence type="ECO:0000256" key="3">
    <source>
        <dbReference type="ARBA" id="ARBA00022553"/>
    </source>
</evidence>
<accession>A0A9D3MYB5</accession>
<evidence type="ECO:0000256" key="4">
    <source>
        <dbReference type="ARBA" id="ARBA00022723"/>
    </source>
</evidence>
<comment type="subcellular location">
    <subcellularLocation>
        <location evidence="1">Nucleus</location>
    </subcellularLocation>
</comment>
<keyword evidence="11" id="KW-0539">Nucleus</keyword>
<comment type="caution">
    <text evidence="13">The sequence shown here is derived from an EMBL/GenBank/DDBJ whole genome shotgun (WGS) entry which is preliminary data.</text>
</comment>
<comment type="similarity">
    <text evidence="2">Belongs to the krueppel C2H2-type zinc-finger protein family.</text>
</comment>
<dbReference type="GO" id="GO:0008270">
    <property type="term" value="F:zinc ion binding"/>
    <property type="evidence" value="ECO:0007669"/>
    <property type="project" value="UniProtKB-KW"/>
</dbReference>
<dbReference type="InterPro" id="IPR057986">
    <property type="entry name" value="TPR_Rlf/292/654"/>
</dbReference>
<evidence type="ECO:0000256" key="8">
    <source>
        <dbReference type="ARBA" id="ARBA00023015"/>
    </source>
</evidence>
<dbReference type="PANTHER" id="PTHR15507">
    <property type="entry name" value="ZINC FINGER PROTEIN RLF"/>
    <property type="match status" value="1"/>
</dbReference>
<reference evidence="13" key="1">
    <citation type="submission" date="2021-01" db="EMBL/GenBank/DDBJ databases">
        <title>A chromosome-scale assembly of European eel, Anguilla anguilla.</title>
        <authorList>
            <person name="Henkel C."/>
            <person name="Jong-Raadsen S.A."/>
            <person name="Dufour S."/>
            <person name="Weltzien F.-A."/>
            <person name="Palstra A.P."/>
            <person name="Pelster B."/>
            <person name="Spaink H.P."/>
            <person name="Van Den Thillart G.E."/>
            <person name="Jansen H."/>
            <person name="Zahm M."/>
            <person name="Klopp C."/>
            <person name="Cedric C."/>
            <person name="Louis A."/>
            <person name="Berthelot C."/>
            <person name="Parey E."/>
            <person name="Roest Crollius H."/>
            <person name="Montfort J."/>
            <person name="Robinson-Rechavi M."/>
            <person name="Bucao C."/>
            <person name="Bouchez O."/>
            <person name="Gislard M."/>
            <person name="Lluch J."/>
            <person name="Milhes M."/>
            <person name="Lampietro C."/>
            <person name="Lopez Roques C."/>
            <person name="Donnadieu C."/>
            <person name="Braasch I."/>
            <person name="Desvignes T."/>
            <person name="Postlethwait J."/>
            <person name="Bobe J."/>
            <person name="Guiguen Y."/>
            <person name="Dirks R."/>
        </authorList>
    </citation>
    <scope>NUCLEOTIDE SEQUENCE</scope>
    <source>
        <strain evidence="13">Tag_6206</strain>
        <tissue evidence="13">Liver</tissue>
    </source>
</reference>
<evidence type="ECO:0000259" key="12">
    <source>
        <dbReference type="Pfam" id="PF25580"/>
    </source>
</evidence>
<keyword evidence="5" id="KW-0677">Repeat</keyword>
<dbReference type="AlphaFoldDB" id="A0A9D3MYB5"/>
<keyword evidence="7" id="KW-0862">Zinc</keyword>
<evidence type="ECO:0000256" key="2">
    <source>
        <dbReference type="ARBA" id="ARBA00006991"/>
    </source>
</evidence>
<gene>
    <name evidence="13" type="ORF">ANANG_G00018110</name>
</gene>
<sequence length="490" mass="55570">MADEEAERERGTKIGTEKTILSLRERLQELDTALKDSPESPFHSATEYCQKFCEVLVEFGAQWKVDVDPLPLLEVYTEAILSYARATPYLSSECENVPLILERLTLSCAELLLAQTELVPSALWERFQSSVQTSHSLLQQNGNSQLRMLCALSKERGVWSNSTLCHILANDALQMDKVHEFLALEGPVLLELRVKQLKNSNHFEKAALLAKQCAEYPEFGGRGNFTQTYLVCLCAAEPQEQLMQKISEVDCKEVLEMVCNLESDGDDRGALSLCSAFLARQLLQSDVYCAWELTLFWSKLLKRVEPSAQVFLDRCRRLSRLSKTVYHILFLIKVVQAELQDEGLPVCIEMCIQALRMASSNEGNVKATICKTISCLLPTDLEVKRACQLTEFLLEPTVDSYYAVEALYNEPDQKQDENNSPVPYSLRCELFLVFKTLWPFDPEFLDWKALKHHCLVLMGEQSSIVSSIDKLNDSKNLDETDVNLLNLPIM</sequence>
<keyword evidence="10" id="KW-0804">Transcription</keyword>
<dbReference type="EMBL" id="JAFIRN010000001">
    <property type="protein sequence ID" value="KAG5857311.1"/>
    <property type="molecule type" value="Genomic_DNA"/>
</dbReference>
<keyword evidence="8" id="KW-0805">Transcription regulation</keyword>